<dbReference type="RefSeq" id="WP_035738899.1">
    <property type="nucleotide sequence ID" value="NZ_JRLY01000004.1"/>
</dbReference>
<name>A0A0A2MN85_9FLAO</name>
<accession>A0A0A2MN85</accession>
<organism evidence="2 3">
    <name type="scientific">Flavobacterium subsaxonicum WB 4.1-42 = DSM 21790</name>
    <dbReference type="NCBI Taxonomy" id="1121898"/>
    <lineage>
        <taxon>Bacteria</taxon>
        <taxon>Pseudomonadati</taxon>
        <taxon>Bacteroidota</taxon>
        <taxon>Flavobacteriia</taxon>
        <taxon>Flavobacteriales</taxon>
        <taxon>Flavobacteriaceae</taxon>
        <taxon>Flavobacterium</taxon>
    </lineage>
</organism>
<evidence type="ECO:0000313" key="3">
    <source>
        <dbReference type="Proteomes" id="UP000030111"/>
    </source>
</evidence>
<dbReference type="InterPro" id="IPR012467">
    <property type="entry name" value="DUF1684"/>
</dbReference>
<dbReference type="Pfam" id="PF07920">
    <property type="entry name" value="DUF1684"/>
    <property type="match status" value="1"/>
</dbReference>
<dbReference type="STRING" id="1121898.GCA_000422725_00166"/>
<reference evidence="2 3" key="1">
    <citation type="submission" date="2013-09" db="EMBL/GenBank/DDBJ databases">
        <authorList>
            <person name="Zeng Z."/>
            <person name="Chen C."/>
        </authorList>
    </citation>
    <scope>NUCLEOTIDE SEQUENCE [LARGE SCALE GENOMIC DNA]</scope>
    <source>
        <strain evidence="2 3">WB 4.1-42</strain>
    </source>
</reference>
<dbReference type="OrthoDB" id="5493262at2"/>
<keyword evidence="1" id="KW-0732">Signal</keyword>
<dbReference type="PANTHER" id="PTHR41913:SF1">
    <property type="entry name" value="DUF1684 DOMAIN-CONTAINING PROTEIN"/>
    <property type="match status" value="1"/>
</dbReference>
<sequence>MTTKLFTAIALGLSLYASAQECSVASSELYQKNLNNEYLDPKESPLTPQDLKTFKLLDFYAIDTDFCVTAKLVRTPNEKPFKMATTTSRTAPYVKYGEVYFNLGGKDIKLDVFQNLDLIKEEKYKDHLFLPFTDLSSGQGSYAGGRYVDLSQPKGDIITIDFNTAYNPYCAYNPKYSCPIPPSQNYIDVAVLAGVKKYHK</sequence>
<proteinExistence type="predicted"/>
<feature type="signal peptide" evidence="1">
    <location>
        <begin position="1"/>
        <end position="19"/>
    </location>
</feature>
<dbReference type="PANTHER" id="PTHR41913">
    <property type="entry name" value="DUF1684 DOMAIN-CONTAINING PROTEIN"/>
    <property type="match status" value="1"/>
</dbReference>
<dbReference type="Proteomes" id="UP000030111">
    <property type="component" value="Unassembled WGS sequence"/>
</dbReference>
<evidence type="ECO:0000256" key="1">
    <source>
        <dbReference type="SAM" id="SignalP"/>
    </source>
</evidence>
<evidence type="ECO:0000313" key="2">
    <source>
        <dbReference type="EMBL" id="KGO93774.1"/>
    </source>
</evidence>
<evidence type="ECO:0008006" key="4">
    <source>
        <dbReference type="Google" id="ProtNLM"/>
    </source>
</evidence>
<dbReference type="eggNOG" id="COG3358">
    <property type="taxonomic scope" value="Bacteria"/>
</dbReference>
<comment type="caution">
    <text evidence="2">The sequence shown here is derived from an EMBL/GenBank/DDBJ whole genome shotgun (WGS) entry which is preliminary data.</text>
</comment>
<keyword evidence="3" id="KW-1185">Reference proteome</keyword>
<dbReference type="AlphaFoldDB" id="A0A0A2MN85"/>
<dbReference type="EMBL" id="JRLY01000004">
    <property type="protein sequence ID" value="KGO93774.1"/>
    <property type="molecule type" value="Genomic_DNA"/>
</dbReference>
<gene>
    <name evidence="2" type="ORF">Q766_07440</name>
</gene>
<protein>
    <recommendedName>
        <fullName evidence="4">DUF1684 domain-containing protein</fullName>
    </recommendedName>
</protein>
<feature type="chain" id="PRO_5002003469" description="DUF1684 domain-containing protein" evidence="1">
    <location>
        <begin position="20"/>
        <end position="200"/>
    </location>
</feature>